<evidence type="ECO:0000313" key="3">
    <source>
        <dbReference type="Proteomes" id="UP000185093"/>
    </source>
</evidence>
<name>A0ABY1JB44_9BACT</name>
<dbReference type="RefSeq" id="WP_074199066.1">
    <property type="nucleotide sequence ID" value="NZ_FSQZ01000001.1"/>
</dbReference>
<feature type="coiled-coil region" evidence="1">
    <location>
        <begin position="7"/>
        <end position="75"/>
    </location>
</feature>
<comment type="caution">
    <text evidence="2">The sequence shown here is derived from an EMBL/GenBank/DDBJ whole genome shotgun (WGS) entry which is preliminary data.</text>
</comment>
<protein>
    <submittedName>
        <fullName evidence="2">H+-ATPase subunit E/Vma4</fullName>
    </submittedName>
</protein>
<proteinExistence type="predicted"/>
<organism evidence="2 3">
    <name type="scientific">Acetomicrobium flavidum</name>
    <dbReference type="NCBI Taxonomy" id="49896"/>
    <lineage>
        <taxon>Bacteria</taxon>
        <taxon>Thermotogati</taxon>
        <taxon>Synergistota</taxon>
        <taxon>Synergistia</taxon>
        <taxon>Synergistales</taxon>
        <taxon>Acetomicrobiaceae</taxon>
        <taxon>Acetomicrobium</taxon>
    </lineage>
</organism>
<sequence length="203" mass="23260">MVSQDLINFKNFLKDEYEKRIKEYEQKIEEELAEIAASKALEFEKKAEEIKGHRLEQLRERLDLIKMKAVKAGKDAIANAANEVFCEAREMAEKITLNARANSANYSFMLDKLLEEALEVLSCECGTIWLLPEEEKLLASLPVGFRLAIAERDDQWGGPVVTDEEEEKVVENTVRGRFERLSPIILQRIGAIMSPLMEKIERS</sequence>
<keyword evidence="3" id="KW-1185">Reference proteome</keyword>
<dbReference type="EMBL" id="FSQZ01000001">
    <property type="protein sequence ID" value="SIN63046.1"/>
    <property type="molecule type" value="Genomic_DNA"/>
</dbReference>
<dbReference type="Proteomes" id="UP000185093">
    <property type="component" value="Unassembled WGS sequence"/>
</dbReference>
<evidence type="ECO:0000256" key="1">
    <source>
        <dbReference type="SAM" id="Coils"/>
    </source>
</evidence>
<dbReference type="Gene3D" id="3.30.2320.30">
    <property type="entry name" value="ATP synthase, E subunit, C-terminal"/>
    <property type="match status" value="1"/>
</dbReference>
<gene>
    <name evidence="2" type="ORF">SAMN05444368_0307</name>
</gene>
<accession>A0ABY1JB44</accession>
<keyword evidence="1" id="KW-0175">Coiled coil</keyword>
<dbReference type="SUPFAM" id="SSF160527">
    <property type="entry name" value="V-type ATPase subunit E-like"/>
    <property type="match status" value="1"/>
</dbReference>
<reference evidence="2 3" key="1">
    <citation type="submission" date="2016-11" db="EMBL/GenBank/DDBJ databases">
        <authorList>
            <person name="Varghese N."/>
            <person name="Submissions S."/>
        </authorList>
    </citation>
    <scope>NUCLEOTIDE SEQUENCE [LARGE SCALE GENOMIC DNA]</scope>
    <source>
        <strain evidence="2 3">DSM 20664</strain>
    </source>
</reference>
<evidence type="ECO:0000313" key="2">
    <source>
        <dbReference type="EMBL" id="SIN63046.1"/>
    </source>
</evidence>
<dbReference type="InterPro" id="IPR038495">
    <property type="entry name" value="ATPase_E_C"/>
</dbReference>